<feature type="transmembrane region" description="Helical" evidence="1">
    <location>
        <begin position="126"/>
        <end position="149"/>
    </location>
</feature>
<feature type="transmembrane region" description="Helical" evidence="1">
    <location>
        <begin position="155"/>
        <end position="178"/>
    </location>
</feature>
<evidence type="ECO:0000313" key="2">
    <source>
        <dbReference type="EMBL" id="GAA1737333.1"/>
    </source>
</evidence>
<feature type="transmembrane region" description="Helical" evidence="1">
    <location>
        <begin position="341"/>
        <end position="363"/>
    </location>
</feature>
<proteinExistence type="predicted"/>
<feature type="transmembrane region" description="Helical" evidence="1">
    <location>
        <begin position="427"/>
        <end position="451"/>
    </location>
</feature>
<feature type="transmembrane region" description="Helical" evidence="1">
    <location>
        <begin position="23"/>
        <end position="39"/>
    </location>
</feature>
<keyword evidence="1" id="KW-1133">Transmembrane helix</keyword>
<keyword evidence="3" id="KW-1185">Reference proteome</keyword>
<comment type="caution">
    <text evidence="2">The sequence shown here is derived from an EMBL/GenBank/DDBJ whole genome shotgun (WGS) entry which is preliminary data.</text>
</comment>
<gene>
    <name evidence="2" type="ORF">GCM10009681_04960</name>
</gene>
<sequence>MAGTTTGTGALLRFMLRRERRGLPWWLAGIAFLVGYQSVGSQSLYDTPEKLARLRQTLGANPAMLAMSGPEELLATIGGEVVFEIFSYAAVVVALMSMFMIGRHTRTDEETGRAELIRSSCVGRHATLVAALTLAGLANAAVAVVVFAATSLTGLPVAGSALLALALAGVGVTFAGLAAVAAQIFENPRAVYAAVGGALGLAYLLRAAGDAGTEALSWLSPIGWGQQTLPYVENRWWPLLLPALATAGLVTLAMTLMERRDFGAGFIRTRPGPAAAARSLGSPLGLAWRLQRGSLIGWTIGLFVLGAAYGTFANSIEQFIVDNPEVGDFFPGGVETIVDSYLAFSVLFAALLATAYGVTSTLRARGEETAGRAEPLLATPTSRWSWLASHVGIAMVGTVVSLAAAGLGEGLTYAASIDDPGQIPRVMGIALIYVPAVWATVAVAVAGFGWLPRAAAAVAWVVVGFCAFVMIFGDVVDLPGWLTNASPFTHTPQYPREAFAAPPLLALIGAAVVIGAAGFYGFRRRDIG</sequence>
<feature type="transmembrane region" description="Helical" evidence="1">
    <location>
        <begin position="384"/>
        <end position="407"/>
    </location>
</feature>
<keyword evidence="1" id="KW-0812">Transmembrane</keyword>
<dbReference type="Proteomes" id="UP001500655">
    <property type="component" value="Unassembled WGS sequence"/>
</dbReference>
<dbReference type="RefSeq" id="WP_344076292.1">
    <property type="nucleotide sequence ID" value="NZ_BAAALS010000002.1"/>
</dbReference>
<feature type="transmembrane region" description="Helical" evidence="1">
    <location>
        <begin position="190"/>
        <end position="209"/>
    </location>
</feature>
<keyword evidence="1" id="KW-0472">Membrane</keyword>
<feature type="transmembrane region" description="Helical" evidence="1">
    <location>
        <begin position="295"/>
        <end position="321"/>
    </location>
</feature>
<feature type="transmembrane region" description="Helical" evidence="1">
    <location>
        <begin position="458"/>
        <end position="478"/>
    </location>
</feature>
<dbReference type="EMBL" id="BAAALS010000002">
    <property type="protein sequence ID" value="GAA1737333.1"/>
    <property type="molecule type" value="Genomic_DNA"/>
</dbReference>
<feature type="transmembrane region" description="Helical" evidence="1">
    <location>
        <begin position="498"/>
        <end position="522"/>
    </location>
</feature>
<evidence type="ECO:0000313" key="3">
    <source>
        <dbReference type="Proteomes" id="UP001500655"/>
    </source>
</evidence>
<organism evidence="2 3">
    <name type="scientific">Luedemannella helvata</name>
    <dbReference type="NCBI Taxonomy" id="349315"/>
    <lineage>
        <taxon>Bacteria</taxon>
        <taxon>Bacillati</taxon>
        <taxon>Actinomycetota</taxon>
        <taxon>Actinomycetes</taxon>
        <taxon>Micromonosporales</taxon>
        <taxon>Micromonosporaceae</taxon>
        <taxon>Luedemannella</taxon>
    </lineage>
</organism>
<reference evidence="2 3" key="1">
    <citation type="journal article" date="2019" name="Int. J. Syst. Evol. Microbiol.">
        <title>The Global Catalogue of Microorganisms (GCM) 10K type strain sequencing project: providing services to taxonomists for standard genome sequencing and annotation.</title>
        <authorList>
            <consortium name="The Broad Institute Genomics Platform"/>
            <consortium name="The Broad Institute Genome Sequencing Center for Infectious Disease"/>
            <person name="Wu L."/>
            <person name="Ma J."/>
        </authorList>
    </citation>
    <scope>NUCLEOTIDE SEQUENCE [LARGE SCALE GENOMIC DNA]</scope>
    <source>
        <strain evidence="2 3">JCM 13249</strain>
    </source>
</reference>
<evidence type="ECO:0000256" key="1">
    <source>
        <dbReference type="SAM" id="Phobius"/>
    </source>
</evidence>
<accession>A0ABN2JS57</accession>
<feature type="transmembrane region" description="Helical" evidence="1">
    <location>
        <begin position="236"/>
        <end position="257"/>
    </location>
</feature>
<protein>
    <submittedName>
        <fullName evidence="2">Exporter of polyketide antibiotics</fullName>
    </submittedName>
</protein>
<name>A0ABN2JS57_9ACTN</name>